<comment type="subcellular location">
    <subcellularLocation>
        <location evidence="1">Membrane</location>
        <topology evidence="1">Multi-pass membrane protein</topology>
    </subcellularLocation>
</comment>
<dbReference type="EMBL" id="CP007457">
    <property type="protein sequence ID" value="AIZ16774.1"/>
    <property type="molecule type" value="Genomic_DNA"/>
</dbReference>
<dbReference type="GO" id="GO:0016020">
    <property type="term" value="C:membrane"/>
    <property type="evidence" value="ECO:0007669"/>
    <property type="project" value="UniProtKB-SubCell"/>
</dbReference>
<evidence type="ECO:0000313" key="7">
    <source>
        <dbReference type="Proteomes" id="UP000030636"/>
    </source>
</evidence>
<evidence type="ECO:0000256" key="4">
    <source>
        <dbReference type="ARBA" id="ARBA00023136"/>
    </source>
</evidence>
<dbReference type="OrthoDB" id="103403at2"/>
<feature type="transmembrane region" description="Helical" evidence="5">
    <location>
        <begin position="15"/>
        <end position="37"/>
    </location>
</feature>
<accession>A0A0A7ID84</accession>
<dbReference type="PANTHER" id="PTHR43424:SF1">
    <property type="entry name" value="LOCUS PUTATIVE PROTEIN 1-RELATED"/>
    <property type="match status" value="1"/>
</dbReference>
<feature type="transmembrane region" description="Helical" evidence="5">
    <location>
        <begin position="152"/>
        <end position="171"/>
    </location>
</feature>
<proteinExistence type="predicted"/>
<feature type="transmembrane region" description="Helical" evidence="5">
    <location>
        <begin position="424"/>
        <end position="445"/>
    </location>
</feature>
<feature type="transmembrane region" description="Helical" evidence="5">
    <location>
        <begin position="392"/>
        <end position="412"/>
    </location>
</feature>
<evidence type="ECO:0000256" key="5">
    <source>
        <dbReference type="SAM" id="Phobius"/>
    </source>
</evidence>
<keyword evidence="4 5" id="KW-0472">Membrane</keyword>
<feature type="transmembrane region" description="Helical" evidence="5">
    <location>
        <begin position="177"/>
        <end position="197"/>
    </location>
</feature>
<dbReference type="AlphaFoldDB" id="A0A0A7ID84"/>
<keyword evidence="3 5" id="KW-1133">Transmembrane helix</keyword>
<dbReference type="InterPro" id="IPR002797">
    <property type="entry name" value="Polysacc_synth"/>
</dbReference>
<feature type="transmembrane region" description="Helical" evidence="5">
    <location>
        <begin position="217"/>
        <end position="233"/>
    </location>
</feature>
<protein>
    <submittedName>
        <fullName evidence="6">Flippase</fullName>
    </submittedName>
</protein>
<dbReference type="CDD" id="cd13128">
    <property type="entry name" value="MATE_Wzx_like"/>
    <property type="match status" value="1"/>
</dbReference>
<feature type="transmembrane region" description="Helical" evidence="5">
    <location>
        <begin position="301"/>
        <end position="326"/>
    </location>
</feature>
<dbReference type="Pfam" id="PF01943">
    <property type="entry name" value="Polysacc_synt"/>
    <property type="match status" value="1"/>
</dbReference>
<evidence type="ECO:0000256" key="2">
    <source>
        <dbReference type="ARBA" id="ARBA00022692"/>
    </source>
</evidence>
<dbReference type="InterPro" id="IPR052556">
    <property type="entry name" value="PolySynth_Transporter"/>
</dbReference>
<reference evidence="6 7" key="1">
    <citation type="journal article" date="2015" name="Genome Announc.">
        <title>Bifidobacterium pseudolongum Strain PV8-2, Isolated from a Stool Sample of an Anemic Kenyan Infant.</title>
        <authorList>
            <person name="Vazquez-Gutierrez P."/>
            <person name="Lacroix C."/>
            <person name="Chassard C."/>
            <person name="Klumpp J."/>
            <person name="Stevens M.J."/>
            <person name="Jans C."/>
        </authorList>
    </citation>
    <scope>NUCLEOTIDE SEQUENCE [LARGE SCALE GENOMIC DNA]</scope>
    <source>
        <strain evidence="6 7">PV8-2</strain>
    </source>
</reference>
<evidence type="ECO:0000313" key="6">
    <source>
        <dbReference type="EMBL" id="AIZ16774.1"/>
    </source>
</evidence>
<dbReference type="KEGG" id="bpsp:AH67_07510"/>
<dbReference type="Proteomes" id="UP000030636">
    <property type="component" value="Chromosome"/>
</dbReference>
<dbReference type="STRING" id="1447715.AH67_07510"/>
<feature type="transmembrane region" description="Helical" evidence="5">
    <location>
        <begin position="125"/>
        <end position="143"/>
    </location>
</feature>
<feature type="transmembrane region" description="Helical" evidence="5">
    <location>
        <begin position="364"/>
        <end position="386"/>
    </location>
</feature>
<sequence length="488" mass="54155">MPQQSRKPVIRSVKFNVLMNIILTTSGFLFPLITVPYVSRVLGPANNGIVSWAFAFVGYFTLVAMLGFNMYGTRECAKVRDDPEKLSVVVQELLIILMCSASIAYIVYLAFVFCLPRTREQLPLMLIASVLIWLSAFGAEWFYRAIEQYEYITFRNIAFKLIALILMFIFVRHTDDYLTYAIISIIGSAGSNVLNILRIRSFVTFSRKYKMNFRRHFKGMFAFSVSGITSGMYGQIDMLLVGFFVSNYAIGLYQLVFKIRNLCTSAGSAVTTVMLPRLSYYTATDGNRQKATGLMAKNMNFLLMLGLSIITALVICAEPIIAILGGNDYLGAAPAMRISAPIVLVSSISAMLSQYMIAADHEKALTITNVVGLALAVACECALIPLMGISGAALGLVITELVVYAMRAYILRDYMKHVRKHTDYGRIIIAWAIASVAAGGVFWFVRNLNPFLSIAAAGITFLAAFGILLVLFKEVFIMSMIHNRRSKN</sequence>
<dbReference type="RefSeq" id="WP_022858814.1">
    <property type="nucleotide sequence ID" value="NZ_CP007457.1"/>
</dbReference>
<evidence type="ECO:0000256" key="3">
    <source>
        <dbReference type="ARBA" id="ARBA00022989"/>
    </source>
</evidence>
<evidence type="ECO:0000256" key="1">
    <source>
        <dbReference type="ARBA" id="ARBA00004141"/>
    </source>
</evidence>
<feature type="transmembrane region" description="Helical" evidence="5">
    <location>
        <begin position="451"/>
        <end position="472"/>
    </location>
</feature>
<feature type="transmembrane region" description="Helical" evidence="5">
    <location>
        <begin position="338"/>
        <end position="357"/>
    </location>
</feature>
<dbReference type="HOGENOM" id="CLU_022017_0_0_11"/>
<feature type="transmembrane region" description="Helical" evidence="5">
    <location>
        <begin position="49"/>
        <end position="72"/>
    </location>
</feature>
<gene>
    <name evidence="6" type="ORF">AH67_07510</name>
</gene>
<name>A0A0A7ID84_9BIFI</name>
<keyword evidence="2 5" id="KW-0812">Transmembrane</keyword>
<organism evidence="6 7">
    <name type="scientific">Bifidobacterium pseudolongum PV8-2</name>
    <dbReference type="NCBI Taxonomy" id="1447715"/>
    <lineage>
        <taxon>Bacteria</taxon>
        <taxon>Bacillati</taxon>
        <taxon>Actinomycetota</taxon>
        <taxon>Actinomycetes</taxon>
        <taxon>Bifidobacteriales</taxon>
        <taxon>Bifidobacteriaceae</taxon>
        <taxon>Bifidobacterium</taxon>
    </lineage>
</organism>
<feature type="transmembrane region" description="Helical" evidence="5">
    <location>
        <begin position="93"/>
        <end position="113"/>
    </location>
</feature>
<dbReference type="PANTHER" id="PTHR43424">
    <property type="entry name" value="LOCUS PUTATIVE PROTEIN 1-RELATED"/>
    <property type="match status" value="1"/>
</dbReference>
<keyword evidence="7" id="KW-1185">Reference proteome</keyword>